<evidence type="ECO:0000313" key="2">
    <source>
        <dbReference type="Proteomes" id="UP000254938"/>
    </source>
</evidence>
<dbReference type="AlphaFoldDB" id="A0A377TGA5"/>
<protein>
    <submittedName>
        <fullName evidence="1">Uncharacterized protein</fullName>
    </submittedName>
</protein>
<organism evidence="1 2">
    <name type="scientific">Klebsiella pneumoniae</name>
    <dbReference type="NCBI Taxonomy" id="573"/>
    <lineage>
        <taxon>Bacteria</taxon>
        <taxon>Pseudomonadati</taxon>
        <taxon>Pseudomonadota</taxon>
        <taxon>Gammaproteobacteria</taxon>
        <taxon>Enterobacterales</taxon>
        <taxon>Enterobacteriaceae</taxon>
        <taxon>Klebsiella/Raoultella group</taxon>
        <taxon>Klebsiella</taxon>
        <taxon>Klebsiella pneumoniae complex</taxon>
    </lineage>
</organism>
<accession>A0A377TGA5</accession>
<evidence type="ECO:0000313" key="1">
    <source>
        <dbReference type="EMBL" id="STS78695.1"/>
    </source>
</evidence>
<dbReference type="Proteomes" id="UP000254938">
    <property type="component" value="Unassembled WGS sequence"/>
</dbReference>
<dbReference type="EMBL" id="UGKQ01000005">
    <property type="protein sequence ID" value="STS78695.1"/>
    <property type="molecule type" value="Genomic_DNA"/>
</dbReference>
<gene>
    <name evidence="1" type="ORF">NCTC9140_00329</name>
</gene>
<reference evidence="1 2" key="1">
    <citation type="submission" date="2018-06" db="EMBL/GenBank/DDBJ databases">
        <authorList>
            <consortium name="Pathogen Informatics"/>
            <person name="Doyle S."/>
        </authorList>
    </citation>
    <scope>NUCLEOTIDE SEQUENCE [LARGE SCALE GENOMIC DNA]</scope>
    <source>
        <strain evidence="1 2">NCTC9140</strain>
    </source>
</reference>
<proteinExistence type="predicted"/>
<sequence length="83" mass="9229">MVNVGKPTTGRHYRYITREEPLNSRTLLIGASYDTSEFINDIGISAVLIYNNDIGRTNITTVMNWLRNVVGVEAGIWSAPKSS</sequence>
<name>A0A377TGA5_KLEPN</name>